<comment type="caution">
    <text evidence="2">The sequence shown here is derived from an EMBL/GenBank/DDBJ whole genome shotgun (WGS) entry which is preliminary data.</text>
</comment>
<feature type="region of interest" description="Disordered" evidence="1">
    <location>
        <begin position="66"/>
        <end position="90"/>
    </location>
</feature>
<evidence type="ECO:0000313" key="3">
    <source>
        <dbReference type="Proteomes" id="UP001381693"/>
    </source>
</evidence>
<evidence type="ECO:0000256" key="1">
    <source>
        <dbReference type="SAM" id="MobiDB-lite"/>
    </source>
</evidence>
<protein>
    <submittedName>
        <fullName evidence="2">Uncharacterized protein</fullName>
    </submittedName>
</protein>
<accession>A0AAN8XRA1</accession>
<reference evidence="2 3" key="1">
    <citation type="submission" date="2023-11" db="EMBL/GenBank/DDBJ databases">
        <title>Halocaridina rubra genome assembly.</title>
        <authorList>
            <person name="Smith C."/>
        </authorList>
    </citation>
    <scope>NUCLEOTIDE SEQUENCE [LARGE SCALE GENOMIC DNA]</scope>
    <source>
        <strain evidence="2">EP-1</strain>
        <tissue evidence="2">Whole</tissue>
    </source>
</reference>
<organism evidence="2 3">
    <name type="scientific">Halocaridina rubra</name>
    <name type="common">Hawaiian red shrimp</name>
    <dbReference type="NCBI Taxonomy" id="373956"/>
    <lineage>
        <taxon>Eukaryota</taxon>
        <taxon>Metazoa</taxon>
        <taxon>Ecdysozoa</taxon>
        <taxon>Arthropoda</taxon>
        <taxon>Crustacea</taxon>
        <taxon>Multicrustacea</taxon>
        <taxon>Malacostraca</taxon>
        <taxon>Eumalacostraca</taxon>
        <taxon>Eucarida</taxon>
        <taxon>Decapoda</taxon>
        <taxon>Pleocyemata</taxon>
        <taxon>Caridea</taxon>
        <taxon>Atyoidea</taxon>
        <taxon>Atyidae</taxon>
        <taxon>Halocaridina</taxon>
    </lineage>
</organism>
<keyword evidence="3" id="KW-1185">Reference proteome</keyword>
<evidence type="ECO:0000313" key="2">
    <source>
        <dbReference type="EMBL" id="KAK7082775.1"/>
    </source>
</evidence>
<proteinExistence type="predicted"/>
<dbReference type="AlphaFoldDB" id="A0AAN8XRA1"/>
<gene>
    <name evidence="2" type="ORF">SK128_016489</name>
</gene>
<name>A0AAN8XRA1_HALRR</name>
<dbReference type="EMBL" id="JAXCGZ010003891">
    <property type="protein sequence ID" value="KAK7082775.1"/>
    <property type="molecule type" value="Genomic_DNA"/>
</dbReference>
<sequence length="90" mass="10381">MNSCTSSKKPEDVNPRLATALWVLHDPFHPSLGKEEKKCSGVVLRGSLEWEKGVIRWREGKEMRSSLKDRARESIKTKEKKKVMDKAVMR</sequence>
<dbReference type="Proteomes" id="UP001381693">
    <property type="component" value="Unassembled WGS sequence"/>
</dbReference>